<keyword evidence="1" id="KW-0812">Transmembrane</keyword>
<feature type="transmembrane region" description="Helical" evidence="1">
    <location>
        <begin position="67"/>
        <end position="84"/>
    </location>
</feature>
<evidence type="ECO:0000313" key="2">
    <source>
        <dbReference type="EMBL" id="OBS29765.1"/>
    </source>
</evidence>
<dbReference type="STRING" id="1101373.A9O67_10175"/>
<proteinExistence type="predicted"/>
<dbReference type="Proteomes" id="UP000091969">
    <property type="component" value="Unassembled WGS sequence"/>
</dbReference>
<accession>A0A1A6DSI4</accession>
<keyword evidence="1" id="KW-0472">Membrane</keyword>
<dbReference type="OrthoDB" id="5298497at2"/>
<protein>
    <submittedName>
        <fullName evidence="2">Uncharacterized protein</fullName>
    </submittedName>
</protein>
<keyword evidence="1" id="KW-1133">Transmembrane helix</keyword>
<reference evidence="2 3" key="1">
    <citation type="submission" date="2016-06" db="EMBL/GenBank/DDBJ databases">
        <title>Genome sequence of Tepidimonas fonticaldi PL17.</title>
        <authorList>
            <person name="Pinnaka A.K."/>
        </authorList>
    </citation>
    <scope>NUCLEOTIDE SEQUENCE [LARGE SCALE GENOMIC DNA]</scope>
    <source>
        <strain evidence="2 3">PL17</strain>
    </source>
</reference>
<feature type="transmembrane region" description="Helical" evidence="1">
    <location>
        <begin position="44"/>
        <end position="61"/>
    </location>
</feature>
<dbReference type="PANTHER" id="PTHR34351">
    <property type="entry name" value="SLR1927 PROTEIN-RELATED"/>
    <property type="match status" value="1"/>
</dbReference>
<dbReference type="AlphaFoldDB" id="A0A1A6DSI4"/>
<comment type="caution">
    <text evidence="2">The sequence shown here is derived from an EMBL/GenBank/DDBJ whole genome shotgun (WGS) entry which is preliminary data.</text>
</comment>
<organism evidence="2 3">
    <name type="scientific">Tepidimonas fonticaldi</name>
    <dbReference type="NCBI Taxonomy" id="1101373"/>
    <lineage>
        <taxon>Bacteria</taxon>
        <taxon>Pseudomonadati</taxon>
        <taxon>Pseudomonadota</taxon>
        <taxon>Betaproteobacteria</taxon>
        <taxon>Burkholderiales</taxon>
        <taxon>Tepidimonas</taxon>
    </lineage>
</organism>
<keyword evidence="3" id="KW-1185">Reference proteome</keyword>
<gene>
    <name evidence="2" type="ORF">A9O67_10175</name>
</gene>
<dbReference type="RefSeq" id="WP_068610760.1">
    <property type="nucleotide sequence ID" value="NZ_LZDH01000066.1"/>
</dbReference>
<sequence length="335" mass="36322">MAQPRALVRSPLARLRAWWLARLPAAAEHALTHRNLYVLPTRPGWMLGLTLLLLLVGSINYQLNLGYLLTFLLAGQAAVGVWVAHQNLRGLRLGVDVEGEAFAGQPVRVRIDVHNPGRRARWALTVRWARADADTASVDLPPGEAVSVALPLVFATRGRQPLPPLSIETRYPLGAFRVWSWWRPAGTVTVYPAPEIDAPPLPGAAATDGPTPPPLVASSAAPAAVSDDVPDAVRPYRTGDAPARVLWKKAARSDGDPSGWLVREAAQRQATAALWLDSSTCGLRDAEAQRGRLCAWVLQADARGLRYGLRLPHLVVEPDSGPAHRRHCLESLACH</sequence>
<dbReference type="EMBL" id="LZDH01000066">
    <property type="protein sequence ID" value="OBS29765.1"/>
    <property type="molecule type" value="Genomic_DNA"/>
</dbReference>
<name>A0A1A6DSI4_9BURK</name>
<dbReference type="PANTHER" id="PTHR34351:SF1">
    <property type="entry name" value="SLR1927 PROTEIN"/>
    <property type="match status" value="1"/>
</dbReference>
<evidence type="ECO:0000256" key="1">
    <source>
        <dbReference type="SAM" id="Phobius"/>
    </source>
</evidence>
<evidence type="ECO:0000313" key="3">
    <source>
        <dbReference type="Proteomes" id="UP000091969"/>
    </source>
</evidence>